<dbReference type="Proteomes" id="UP000694843">
    <property type="component" value="Unplaced"/>
</dbReference>
<dbReference type="RefSeq" id="XP_018023757.1">
    <property type="nucleotide sequence ID" value="XM_018168268.2"/>
</dbReference>
<feature type="region of interest" description="Disordered" evidence="1">
    <location>
        <begin position="224"/>
        <end position="247"/>
    </location>
</feature>
<feature type="compositionally biased region" description="Polar residues" evidence="1">
    <location>
        <begin position="124"/>
        <end position="138"/>
    </location>
</feature>
<feature type="region of interest" description="Disordered" evidence="1">
    <location>
        <begin position="122"/>
        <end position="182"/>
    </location>
</feature>
<name>A0A8B7PDP1_HYAAZ</name>
<organism evidence="3 4">
    <name type="scientific">Hyalella azteca</name>
    <name type="common">Amphipod</name>
    <dbReference type="NCBI Taxonomy" id="294128"/>
    <lineage>
        <taxon>Eukaryota</taxon>
        <taxon>Metazoa</taxon>
        <taxon>Ecdysozoa</taxon>
        <taxon>Arthropoda</taxon>
        <taxon>Crustacea</taxon>
        <taxon>Multicrustacea</taxon>
        <taxon>Malacostraca</taxon>
        <taxon>Eumalacostraca</taxon>
        <taxon>Peracarida</taxon>
        <taxon>Amphipoda</taxon>
        <taxon>Senticaudata</taxon>
        <taxon>Talitrida</taxon>
        <taxon>Talitroidea</taxon>
        <taxon>Hyalellidae</taxon>
        <taxon>Hyalella</taxon>
    </lineage>
</organism>
<dbReference type="KEGG" id="hazt:108679610"/>
<gene>
    <name evidence="4" type="primary">LOC108679610</name>
</gene>
<feature type="compositionally biased region" description="Basic residues" evidence="1">
    <location>
        <begin position="233"/>
        <end position="247"/>
    </location>
</feature>
<dbReference type="OrthoDB" id="6363898at2759"/>
<accession>A0A8B7PDP1</accession>
<proteinExistence type="predicted"/>
<feature type="chain" id="PRO_5034681074" evidence="2">
    <location>
        <begin position="30"/>
        <end position="247"/>
    </location>
</feature>
<sequence>MRLGVSKFKLLCCFLWSVLSLCSPRLVSAEASGHAGDDSRPRENSVRFLAPQHQWNTNEAFDVAVSPIEQNPRDDHDVKCIAVDYGVIKAPDKKSKIYRRTKRKVISRGGYYLLSSKSGGSPWLNPSSGGSGTFQRNSRGAWSGRGGMGRGYGDRNRGRQGGRRGGGDDEGRGRNGRKKITQNLKMEIGQYAQQKGVKAAAEQYEGRVGRKLKERIVEKFARRYRIRQEQRSKRGKDGKKRLKGERN</sequence>
<feature type="signal peptide" evidence="2">
    <location>
        <begin position="1"/>
        <end position="29"/>
    </location>
</feature>
<keyword evidence="2" id="KW-0732">Signal</keyword>
<reference evidence="4" key="1">
    <citation type="submission" date="2025-08" db="UniProtKB">
        <authorList>
            <consortium name="RefSeq"/>
        </authorList>
    </citation>
    <scope>IDENTIFICATION</scope>
    <source>
        <tissue evidence="4">Whole organism</tissue>
    </source>
</reference>
<dbReference type="GeneID" id="108679610"/>
<evidence type="ECO:0000313" key="3">
    <source>
        <dbReference type="Proteomes" id="UP000694843"/>
    </source>
</evidence>
<protein>
    <submittedName>
        <fullName evidence="4">Uncharacterized protein LOC108679610 isoform X1</fullName>
    </submittedName>
</protein>
<evidence type="ECO:0000313" key="4">
    <source>
        <dbReference type="RefSeq" id="XP_018023757.1"/>
    </source>
</evidence>
<evidence type="ECO:0000256" key="1">
    <source>
        <dbReference type="SAM" id="MobiDB-lite"/>
    </source>
</evidence>
<keyword evidence="3" id="KW-1185">Reference proteome</keyword>
<dbReference type="AlphaFoldDB" id="A0A8B7PDP1"/>
<evidence type="ECO:0000256" key="2">
    <source>
        <dbReference type="SAM" id="SignalP"/>
    </source>
</evidence>